<evidence type="ECO:0000256" key="2">
    <source>
        <dbReference type="ARBA" id="ARBA00022737"/>
    </source>
</evidence>
<evidence type="ECO:0000259" key="8">
    <source>
        <dbReference type="PROSITE" id="PS51760"/>
    </source>
</evidence>
<dbReference type="SUPFAM" id="SSF49785">
    <property type="entry name" value="Galactose-binding domain-like"/>
    <property type="match status" value="2"/>
</dbReference>
<dbReference type="InterPro" id="IPR001000">
    <property type="entry name" value="GH10_dom"/>
</dbReference>
<evidence type="ECO:0000256" key="1">
    <source>
        <dbReference type="ARBA" id="ARBA00007495"/>
    </source>
</evidence>
<comment type="similarity">
    <text evidence="1">Belongs to the glycosyl hydrolase 10 (cellulase F) family.</text>
</comment>
<feature type="domain" description="GH10" evidence="8">
    <location>
        <begin position="642"/>
        <end position="936"/>
    </location>
</feature>
<dbReference type="SUPFAM" id="SSF51445">
    <property type="entry name" value="(Trans)glycosidases"/>
    <property type="match status" value="3"/>
</dbReference>
<dbReference type="InterPro" id="IPR008979">
    <property type="entry name" value="Galactose-bd-like_sf"/>
</dbReference>
<dbReference type="InterPro" id="IPR044846">
    <property type="entry name" value="GH10"/>
</dbReference>
<sequence>METVKMEFFLPWLVIYFLVCYSGVEVYGEDYDYSFTSEQVSHGDGIIDAHVALAFRGPFGIQRTGWAIARSGCWSMLKGGLILTTSAHVDLYLEANNTAIELWADSISVKPFSQEEWKFHQHQSTEKVRKAKVKIQAVDSQGQPLPNATVSLAQQRNNFPFGNAISQHILNNKAYQDWFTSRFKYTVFENEMKWYANEKIQGKQDYNMADAMLSFVQKHNIQVRGHNIFWNNPQNMPSWTRSLSPAQLSSAASKRINSVMNQYLGQLIHWDVVNENVHFSFLENILGKNASAIYYKKANEIDSKAIPFLNDFNTIEHEFDGTSNPAKYLEKIRDLRSHGYNGPLGIGVQGHFVKPNLPYIRSSLDMLASAGLPIWITELDVANTTNQEVYLEEIIREVHAHPGVKGIMIWAPWGPKGCYRMCLTDNNFKNLPTGDIVDKIIKEWSHQGFSGFEVYARDYDYSYTAECLERPLKPQYNGGIVVNPEFNDGLTGWTLFGDAKIEHNVANDGNKFIVASKRKGPYHGFSQEFQLDKDKFYVISGTNFNNYNSYSRHKVVFNMLLGGLLNLVVGLCLRGGLVVNASGPAQLYFETNNADIDIWVDSISVQSFSQEEWTSHQTQTIEKVRKSKVAIQVVDSQGKGLPNATISLFQGRANFPFGVAMNKNILNNNAYQNWFFSRFKYTVFEDEMKWYSTENSQGKVDYSTSDAMVNLCKSKGVSIRGQNVLWNDQKYQPNWVPALSPQQLSVAAGKRVASIVTKYRGQLLHWDVMNENLHFKFFESKLGANASATFYRLASQFDNKTPLFLNEYNTIEVPSDGQSSPANYLNMIKQLRTGGYAGPLGIGLEGHFGAPTIAYIRAGLDTLASTKLPMWITELDVRPEQNQAQVLDQVIKEIVGHPAVQGLIIWSAWKPTGCFRMCLTDNNFKNLPTGDVVDKARATLSHEGLIGTTNAEGYFETSLFHGDYKAIVTHPSMADSSFHHNLTVTPTAEIKPFSQEAKSDNFIKYQSTKKCLKNPLKPQYNGGIVTNPEFNDGLNGWAVLGVAKIENNVSSDGNKFIVASERKGPYHGFSQEFQLDKDKFYVVSGWVQVNHGDDATIAVIFKTQGGFQHAAWANAKSGCWSMFKGGLVVNASGPAQLYFETNNTAVDNIWIDNISVQPFSQEEWTSHQTQTIEKVRKSKVVIQVVDSQGKPLPNATISLIQGRANFPFGCAMNKNILNNNAYQNWFFSRFKYTVFEDEMKWYSTENSQGKVDYSTSDAMVNLCKSKGVSIRGHNILWDDPKFQPNWVPSLSPQQLSVAAGRRVGSVVAKYRGQVIHWDVVNENLHFNFLESKLGASASATFYRLAAQFDNRTPLFLNEFNTIEDQRDGASSPANYLNKIRQIRAGGYRGSLGIGLEGHFVTPNQAYIRSAIDTLASAKLPIWITELDVQSSPNQAQFLDQIIKEVVGHPAVQGLLIWSAWTPNGCYKMCLTDNNFKNLATGDVVDKIRVSLTHEDLVGTTNAEGYFETSLFHGDYKAIVTHPTMIVSSFHHNLTVMPTTSESSSERVFSYKFMAA</sequence>
<evidence type="ECO:0000256" key="4">
    <source>
        <dbReference type="ARBA" id="ARBA00023277"/>
    </source>
</evidence>
<dbReference type="PANTHER" id="PTHR31490:SF56">
    <property type="entry name" value="ENDO-1,4-BETA-XYLANASE C-RELATED"/>
    <property type="match status" value="1"/>
</dbReference>
<dbReference type="GO" id="GO:0031176">
    <property type="term" value="F:endo-1,4-beta-xylanase activity"/>
    <property type="evidence" value="ECO:0007669"/>
    <property type="project" value="UniProtKB-ARBA"/>
</dbReference>
<dbReference type="Pfam" id="PF00331">
    <property type="entry name" value="Glyco_hydro_10"/>
    <property type="match status" value="3"/>
</dbReference>
<dbReference type="InterPro" id="IPR017853">
    <property type="entry name" value="GH"/>
</dbReference>
<accession>A0AAF0Q0X5</accession>
<gene>
    <name evidence="9" type="ORF">MTR67_006150</name>
</gene>
<keyword evidence="5" id="KW-0326">Glycosidase</keyword>
<evidence type="ECO:0000313" key="10">
    <source>
        <dbReference type="Proteomes" id="UP001234989"/>
    </source>
</evidence>
<dbReference type="Pfam" id="PF02018">
    <property type="entry name" value="CBM_4_9"/>
    <property type="match status" value="1"/>
</dbReference>
<proteinExistence type="inferred from homology"/>
<feature type="domain" description="GH10" evidence="8">
    <location>
        <begin position="146"/>
        <end position="440"/>
    </location>
</feature>
<reference evidence="9" key="1">
    <citation type="submission" date="2023-08" db="EMBL/GenBank/DDBJ databases">
        <title>A de novo genome assembly of Solanum verrucosum Schlechtendal, a Mexican diploid species geographically isolated from the other diploid A-genome species in potato relatives.</title>
        <authorList>
            <person name="Hosaka K."/>
        </authorList>
    </citation>
    <scope>NUCLEOTIDE SEQUENCE</scope>
    <source>
        <tissue evidence="9">Young leaves</tissue>
    </source>
</reference>
<evidence type="ECO:0000256" key="5">
    <source>
        <dbReference type="ARBA" id="ARBA00023295"/>
    </source>
</evidence>
<evidence type="ECO:0000256" key="6">
    <source>
        <dbReference type="ARBA" id="ARBA00023326"/>
    </source>
</evidence>
<keyword evidence="2" id="KW-0677">Repeat</keyword>
<feature type="domain" description="GH10" evidence="8">
    <location>
        <begin position="1193"/>
        <end position="1487"/>
    </location>
</feature>
<dbReference type="PROSITE" id="PS51760">
    <property type="entry name" value="GH10_2"/>
    <property type="match status" value="3"/>
</dbReference>
<evidence type="ECO:0000256" key="3">
    <source>
        <dbReference type="ARBA" id="ARBA00022801"/>
    </source>
</evidence>
<keyword evidence="4" id="KW-0119">Carbohydrate metabolism</keyword>
<dbReference type="InterPro" id="IPR031158">
    <property type="entry name" value="GH10_AS"/>
</dbReference>
<evidence type="ECO:0000313" key="9">
    <source>
        <dbReference type="EMBL" id="WMV12765.1"/>
    </source>
</evidence>
<dbReference type="GO" id="GO:0000272">
    <property type="term" value="P:polysaccharide catabolic process"/>
    <property type="evidence" value="ECO:0007669"/>
    <property type="project" value="UniProtKB-KW"/>
</dbReference>
<dbReference type="Gene3D" id="3.20.20.80">
    <property type="entry name" value="Glycosidases"/>
    <property type="match status" value="3"/>
</dbReference>
<evidence type="ECO:0000256" key="7">
    <source>
        <dbReference type="PROSITE-ProRule" id="PRU10061"/>
    </source>
</evidence>
<dbReference type="SMART" id="SM00633">
    <property type="entry name" value="Glyco_10"/>
    <property type="match status" value="1"/>
</dbReference>
<dbReference type="EMBL" id="CP133612">
    <property type="protein sequence ID" value="WMV12765.1"/>
    <property type="molecule type" value="Genomic_DNA"/>
</dbReference>
<organism evidence="9 10">
    <name type="scientific">Solanum verrucosum</name>
    <dbReference type="NCBI Taxonomy" id="315347"/>
    <lineage>
        <taxon>Eukaryota</taxon>
        <taxon>Viridiplantae</taxon>
        <taxon>Streptophyta</taxon>
        <taxon>Embryophyta</taxon>
        <taxon>Tracheophyta</taxon>
        <taxon>Spermatophyta</taxon>
        <taxon>Magnoliopsida</taxon>
        <taxon>eudicotyledons</taxon>
        <taxon>Gunneridae</taxon>
        <taxon>Pentapetalae</taxon>
        <taxon>asterids</taxon>
        <taxon>lamiids</taxon>
        <taxon>Solanales</taxon>
        <taxon>Solanaceae</taxon>
        <taxon>Solanoideae</taxon>
        <taxon>Solaneae</taxon>
        <taxon>Solanum</taxon>
    </lineage>
</organism>
<dbReference type="InterPro" id="IPR003305">
    <property type="entry name" value="CenC_carb-bd"/>
</dbReference>
<keyword evidence="10" id="KW-1185">Reference proteome</keyword>
<protein>
    <recommendedName>
        <fullName evidence="8">GH10 domain-containing protein</fullName>
    </recommendedName>
</protein>
<dbReference type="Proteomes" id="UP001234989">
    <property type="component" value="Chromosome 1"/>
</dbReference>
<keyword evidence="3" id="KW-0378">Hydrolase</keyword>
<dbReference type="Gene3D" id="2.60.120.260">
    <property type="entry name" value="Galactose-binding domain-like"/>
    <property type="match status" value="2"/>
</dbReference>
<dbReference type="PROSITE" id="PS00591">
    <property type="entry name" value="GH10_1"/>
    <property type="match status" value="1"/>
</dbReference>
<feature type="active site" description="Nucleophile" evidence="7">
    <location>
        <position position="378"/>
    </location>
</feature>
<name>A0AAF0Q0X5_SOLVR</name>
<keyword evidence="6" id="KW-0624">Polysaccharide degradation</keyword>
<dbReference type="PANTHER" id="PTHR31490">
    <property type="entry name" value="GLYCOSYL HYDROLASE"/>
    <property type="match status" value="1"/>
</dbReference>